<accession>A0A9D4LA40</accession>
<reference evidence="2" key="2">
    <citation type="submission" date="2020-11" db="EMBL/GenBank/DDBJ databases">
        <authorList>
            <person name="McCartney M.A."/>
            <person name="Auch B."/>
            <person name="Kono T."/>
            <person name="Mallez S."/>
            <person name="Becker A."/>
            <person name="Gohl D.M."/>
            <person name="Silverstein K.A.T."/>
            <person name="Koren S."/>
            <person name="Bechman K.B."/>
            <person name="Herman A."/>
            <person name="Abrahante J.E."/>
            <person name="Garbe J."/>
        </authorList>
    </citation>
    <scope>NUCLEOTIDE SEQUENCE</scope>
    <source>
        <strain evidence="2">Duluth1</strain>
        <tissue evidence="2">Whole animal</tissue>
    </source>
</reference>
<comment type="caution">
    <text evidence="2">The sequence shown here is derived from an EMBL/GenBank/DDBJ whole genome shotgun (WGS) entry which is preliminary data.</text>
</comment>
<feature type="transmembrane region" description="Helical" evidence="1">
    <location>
        <begin position="52"/>
        <end position="71"/>
    </location>
</feature>
<reference evidence="2" key="1">
    <citation type="journal article" date="2019" name="bioRxiv">
        <title>The Genome of the Zebra Mussel, Dreissena polymorpha: A Resource for Invasive Species Research.</title>
        <authorList>
            <person name="McCartney M.A."/>
            <person name="Auch B."/>
            <person name="Kono T."/>
            <person name="Mallez S."/>
            <person name="Zhang Y."/>
            <person name="Obille A."/>
            <person name="Becker A."/>
            <person name="Abrahante J.E."/>
            <person name="Garbe J."/>
            <person name="Badalamenti J.P."/>
            <person name="Herman A."/>
            <person name="Mangelson H."/>
            <person name="Liachko I."/>
            <person name="Sullivan S."/>
            <person name="Sone E.D."/>
            <person name="Koren S."/>
            <person name="Silverstein K.A.T."/>
            <person name="Beckman K.B."/>
            <person name="Gohl D.M."/>
        </authorList>
    </citation>
    <scope>NUCLEOTIDE SEQUENCE</scope>
    <source>
        <strain evidence="2">Duluth1</strain>
        <tissue evidence="2">Whole animal</tissue>
    </source>
</reference>
<gene>
    <name evidence="2" type="ORF">DPMN_097329</name>
</gene>
<keyword evidence="3" id="KW-1185">Reference proteome</keyword>
<evidence type="ECO:0000313" key="2">
    <source>
        <dbReference type="EMBL" id="KAH3854780.1"/>
    </source>
</evidence>
<evidence type="ECO:0000313" key="3">
    <source>
        <dbReference type="Proteomes" id="UP000828390"/>
    </source>
</evidence>
<organism evidence="2 3">
    <name type="scientific">Dreissena polymorpha</name>
    <name type="common">Zebra mussel</name>
    <name type="synonym">Mytilus polymorpha</name>
    <dbReference type="NCBI Taxonomy" id="45954"/>
    <lineage>
        <taxon>Eukaryota</taxon>
        <taxon>Metazoa</taxon>
        <taxon>Spiralia</taxon>
        <taxon>Lophotrochozoa</taxon>
        <taxon>Mollusca</taxon>
        <taxon>Bivalvia</taxon>
        <taxon>Autobranchia</taxon>
        <taxon>Heteroconchia</taxon>
        <taxon>Euheterodonta</taxon>
        <taxon>Imparidentia</taxon>
        <taxon>Neoheterodontei</taxon>
        <taxon>Myida</taxon>
        <taxon>Dreissenoidea</taxon>
        <taxon>Dreissenidae</taxon>
        <taxon>Dreissena</taxon>
    </lineage>
</organism>
<proteinExistence type="predicted"/>
<dbReference type="SUPFAM" id="SSF46966">
    <property type="entry name" value="Spectrin repeat"/>
    <property type="match status" value="1"/>
</dbReference>
<protein>
    <submittedName>
        <fullName evidence="2">Uncharacterized protein</fullName>
    </submittedName>
</protein>
<dbReference type="EMBL" id="JAIWYP010000003">
    <property type="protein sequence ID" value="KAH3854780.1"/>
    <property type="molecule type" value="Genomic_DNA"/>
</dbReference>
<keyword evidence="1" id="KW-1133">Transmembrane helix</keyword>
<dbReference type="AlphaFoldDB" id="A0A9D4LA40"/>
<name>A0A9D4LA40_DREPO</name>
<dbReference type="Gene3D" id="1.20.58.60">
    <property type="match status" value="1"/>
</dbReference>
<keyword evidence="1" id="KW-0472">Membrane</keyword>
<sequence length="83" mass="9772">MREKHKTATDESYRDLANLNEKLKRHAAFELELKANDERLNQVNKVTKCTTWPLIVIFVSLHLVYVLVLVFRGFRFASEQHNS</sequence>
<dbReference type="Proteomes" id="UP000828390">
    <property type="component" value="Unassembled WGS sequence"/>
</dbReference>
<keyword evidence="1" id="KW-0812">Transmembrane</keyword>
<evidence type="ECO:0000256" key="1">
    <source>
        <dbReference type="SAM" id="Phobius"/>
    </source>
</evidence>